<evidence type="ECO:0000313" key="8">
    <source>
        <dbReference type="Proteomes" id="UP000307768"/>
    </source>
</evidence>
<evidence type="ECO:0000256" key="4">
    <source>
        <dbReference type="ARBA" id="ARBA00023136"/>
    </source>
</evidence>
<feature type="transmembrane region" description="Helical" evidence="5">
    <location>
        <begin position="6"/>
        <end position="24"/>
    </location>
</feature>
<accession>A0A5Q6S576</accession>
<reference evidence="7 8" key="1">
    <citation type="submission" date="2019-09" db="EMBL/GenBank/DDBJ databases">
        <title>Mumia zhuanghuii sp. nov. isolated from the intestinal contents of plateau pika (Ochotona curzoniae) in the Qinghai-Tibet plateau of China.</title>
        <authorList>
            <person name="Tian Z."/>
        </authorList>
    </citation>
    <scope>NUCLEOTIDE SEQUENCE [LARGE SCALE GENOMIC DNA]</scope>
    <source>
        <strain evidence="8">350</strain>
    </source>
</reference>
<dbReference type="EMBL" id="VDFQ02000001">
    <property type="protein sequence ID" value="KAA1425400.1"/>
    <property type="molecule type" value="Genomic_DNA"/>
</dbReference>
<feature type="transmembrane region" description="Helical" evidence="5">
    <location>
        <begin position="177"/>
        <end position="195"/>
    </location>
</feature>
<evidence type="ECO:0000256" key="5">
    <source>
        <dbReference type="SAM" id="Phobius"/>
    </source>
</evidence>
<dbReference type="GO" id="GO:0016020">
    <property type="term" value="C:membrane"/>
    <property type="evidence" value="ECO:0007669"/>
    <property type="project" value="UniProtKB-SubCell"/>
</dbReference>
<evidence type="ECO:0000256" key="3">
    <source>
        <dbReference type="ARBA" id="ARBA00022989"/>
    </source>
</evidence>
<dbReference type="Proteomes" id="UP000307768">
    <property type="component" value="Unassembled WGS sequence"/>
</dbReference>
<dbReference type="RefSeq" id="WP_149768575.1">
    <property type="nucleotide sequence ID" value="NZ_VDFQ02000001.1"/>
</dbReference>
<dbReference type="InterPro" id="IPR025256">
    <property type="entry name" value="TM7S3/TM198-like_dom"/>
</dbReference>
<keyword evidence="3 5" id="KW-1133">Transmembrane helix</keyword>
<feature type="transmembrane region" description="Helical" evidence="5">
    <location>
        <begin position="86"/>
        <end position="105"/>
    </location>
</feature>
<evidence type="ECO:0000256" key="2">
    <source>
        <dbReference type="ARBA" id="ARBA00022692"/>
    </source>
</evidence>
<keyword evidence="4 5" id="KW-0472">Membrane</keyword>
<dbReference type="Pfam" id="PF13886">
    <property type="entry name" value="TM7S3_TM198"/>
    <property type="match status" value="1"/>
</dbReference>
<comment type="caution">
    <text evidence="7">The sequence shown here is derived from an EMBL/GenBank/DDBJ whole genome shotgun (WGS) entry which is preliminary data.</text>
</comment>
<organism evidence="7 8">
    <name type="scientific">Mumia zhuanghuii</name>
    <dbReference type="NCBI Taxonomy" id="2585211"/>
    <lineage>
        <taxon>Bacteria</taxon>
        <taxon>Bacillati</taxon>
        <taxon>Actinomycetota</taxon>
        <taxon>Actinomycetes</taxon>
        <taxon>Propionibacteriales</taxon>
        <taxon>Nocardioidaceae</taxon>
        <taxon>Mumia</taxon>
    </lineage>
</organism>
<name>A0A5Q6S576_9ACTN</name>
<protein>
    <submittedName>
        <fullName evidence="7">DUF4203 domain-containing protein</fullName>
    </submittedName>
</protein>
<evidence type="ECO:0000256" key="1">
    <source>
        <dbReference type="ARBA" id="ARBA00004141"/>
    </source>
</evidence>
<proteinExistence type="predicted"/>
<evidence type="ECO:0000313" key="7">
    <source>
        <dbReference type="EMBL" id="KAA1425400.1"/>
    </source>
</evidence>
<feature type="domain" description="TM7S3/TM198-like" evidence="6">
    <location>
        <begin position="11"/>
        <end position="195"/>
    </location>
</feature>
<dbReference type="AlphaFoldDB" id="A0A5Q6S576"/>
<feature type="transmembrane region" description="Helical" evidence="5">
    <location>
        <begin position="111"/>
        <end position="130"/>
    </location>
</feature>
<feature type="transmembrane region" description="Helical" evidence="5">
    <location>
        <begin position="31"/>
        <end position="49"/>
    </location>
</feature>
<gene>
    <name evidence="7" type="ORF">FE697_005990</name>
</gene>
<sequence length="208" mass="21629">MDSGMSDGVLGVLLLLVGVVLLFWGGAALRVLIALFGAWVGFFLGAELVQAQVGGPLFGTFWGWVAAVVGAIVVGLIAYLWYWFGVVIGVAAMGYVVGVVTAGLFGADTGWVPTTVGLVFAALLTILAVVTHFPALLLVLASAYAGAGLVVTAVMLFTGEVDGRQLERAWTIADPTWLWYGATIVLFVIGLLVQLGSTSRRQQSPVGG</sequence>
<comment type="subcellular location">
    <subcellularLocation>
        <location evidence="1">Membrane</location>
        <topology evidence="1">Multi-pass membrane protein</topology>
    </subcellularLocation>
</comment>
<evidence type="ECO:0000259" key="6">
    <source>
        <dbReference type="Pfam" id="PF13886"/>
    </source>
</evidence>
<keyword evidence="2 5" id="KW-0812">Transmembrane</keyword>
<feature type="transmembrane region" description="Helical" evidence="5">
    <location>
        <begin position="61"/>
        <end position="81"/>
    </location>
</feature>
<feature type="transmembrane region" description="Helical" evidence="5">
    <location>
        <begin position="137"/>
        <end position="157"/>
    </location>
</feature>